<evidence type="ECO:0000256" key="3">
    <source>
        <dbReference type="ARBA" id="ARBA00023125"/>
    </source>
</evidence>
<evidence type="ECO:0000313" key="6">
    <source>
        <dbReference type="EMBL" id="ETF02601.1"/>
    </source>
</evidence>
<evidence type="ECO:0000256" key="1">
    <source>
        <dbReference type="ARBA" id="ARBA00009437"/>
    </source>
</evidence>
<dbReference type="PANTHER" id="PTHR30579">
    <property type="entry name" value="TRANSCRIPTIONAL REGULATOR"/>
    <property type="match status" value="1"/>
</dbReference>
<evidence type="ECO:0000256" key="4">
    <source>
        <dbReference type="ARBA" id="ARBA00023163"/>
    </source>
</evidence>
<dbReference type="EMBL" id="AYXT01000009">
    <property type="protein sequence ID" value="ETF02601.1"/>
    <property type="molecule type" value="Genomic_DNA"/>
</dbReference>
<dbReference type="PRINTS" id="PR00039">
    <property type="entry name" value="HTHLYSR"/>
</dbReference>
<evidence type="ECO:0000259" key="5">
    <source>
        <dbReference type="PROSITE" id="PS50931"/>
    </source>
</evidence>
<proteinExistence type="inferred from homology"/>
<dbReference type="OrthoDB" id="9789529at2"/>
<keyword evidence="2" id="KW-0805">Transcription regulation</keyword>
<evidence type="ECO:0000256" key="2">
    <source>
        <dbReference type="ARBA" id="ARBA00023015"/>
    </source>
</evidence>
<dbReference type="Gene3D" id="3.40.190.10">
    <property type="entry name" value="Periplasmic binding protein-like II"/>
    <property type="match status" value="2"/>
</dbReference>
<reference evidence="6 7" key="1">
    <citation type="journal article" date="2014" name="Genome Announc.">
        <title>Draft Genome Sequence of Advenella kashmirensis Strain W13003, a Polycyclic Aromatic Hydrocarbon-Degrading Bacterium.</title>
        <authorList>
            <person name="Wang X."/>
            <person name="Jin D."/>
            <person name="Zhou L."/>
            <person name="Wu L."/>
            <person name="An W."/>
            <person name="Zhao L."/>
        </authorList>
    </citation>
    <scope>NUCLEOTIDE SEQUENCE [LARGE SCALE GENOMIC DNA]</scope>
    <source>
        <strain evidence="6 7">W13003</strain>
    </source>
</reference>
<dbReference type="InterPro" id="IPR036390">
    <property type="entry name" value="WH_DNA-bd_sf"/>
</dbReference>
<dbReference type="GO" id="GO:0003677">
    <property type="term" value="F:DNA binding"/>
    <property type="evidence" value="ECO:0007669"/>
    <property type="project" value="UniProtKB-KW"/>
</dbReference>
<sequence length="282" mass="31113">MLDPRLLRSFTAIIDTGSFTAAADRLHMTQSTISQQLARLEESVGQQLVQRNARPVLATAAGERLIGYARRILLLEQEAQAVLGDPVGAQSLRIGLPEDLVTDEMTSVFRTSTRMHRNVRLDITTGLSRALAERYRGGELDIVVVKESNASADCRASFPETMAWFESQENAGKWTDPLPLVTFAPGGLYREAMFDRIERERRRWYIAFSGSSLPSVLAGVQAGLGLSMLPVIATKGRGLQVYQPFGSAPPMVVSLYTWEKTGPTAELAEQMTTVLENRFYAS</sequence>
<dbReference type="InterPro" id="IPR050176">
    <property type="entry name" value="LTTR"/>
</dbReference>
<comment type="similarity">
    <text evidence="1">Belongs to the LysR transcriptional regulatory family.</text>
</comment>
<dbReference type="PROSITE" id="PS50931">
    <property type="entry name" value="HTH_LYSR"/>
    <property type="match status" value="1"/>
</dbReference>
<feature type="domain" description="HTH lysR-type" evidence="5">
    <location>
        <begin position="2"/>
        <end position="59"/>
    </location>
</feature>
<keyword evidence="3" id="KW-0238">DNA-binding</keyword>
<dbReference type="SUPFAM" id="SSF53850">
    <property type="entry name" value="Periplasmic binding protein-like II"/>
    <property type="match status" value="1"/>
</dbReference>
<dbReference type="Gene3D" id="1.10.10.10">
    <property type="entry name" value="Winged helix-like DNA-binding domain superfamily/Winged helix DNA-binding domain"/>
    <property type="match status" value="1"/>
</dbReference>
<dbReference type="InterPro" id="IPR005119">
    <property type="entry name" value="LysR_subst-bd"/>
</dbReference>
<gene>
    <name evidence="6" type="ORF">W822_06990</name>
</gene>
<dbReference type="PANTHER" id="PTHR30579:SF7">
    <property type="entry name" value="HTH-TYPE TRANSCRIPTIONAL REGULATOR LRHA-RELATED"/>
    <property type="match status" value="1"/>
</dbReference>
<organism evidence="6 7">
    <name type="scientific">Advenella kashmirensis W13003</name>
    <dbReference type="NCBI Taxonomy" id="1424334"/>
    <lineage>
        <taxon>Bacteria</taxon>
        <taxon>Pseudomonadati</taxon>
        <taxon>Pseudomonadota</taxon>
        <taxon>Betaproteobacteria</taxon>
        <taxon>Burkholderiales</taxon>
        <taxon>Alcaligenaceae</taxon>
    </lineage>
</organism>
<name>V8QRL3_9BURK</name>
<protein>
    <submittedName>
        <fullName evidence="6">LuxR family transcriptional regulator</fullName>
    </submittedName>
</protein>
<dbReference type="PATRIC" id="fig|1424334.3.peg.1396"/>
<keyword evidence="4" id="KW-0804">Transcription</keyword>
<dbReference type="InterPro" id="IPR000847">
    <property type="entry name" value="LysR_HTH_N"/>
</dbReference>
<dbReference type="FunFam" id="1.10.10.10:FF:000001">
    <property type="entry name" value="LysR family transcriptional regulator"/>
    <property type="match status" value="1"/>
</dbReference>
<dbReference type="InterPro" id="IPR036388">
    <property type="entry name" value="WH-like_DNA-bd_sf"/>
</dbReference>
<dbReference type="Pfam" id="PF03466">
    <property type="entry name" value="LysR_substrate"/>
    <property type="match status" value="1"/>
</dbReference>
<dbReference type="GO" id="GO:0003700">
    <property type="term" value="F:DNA-binding transcription factor activity"/>
    <property type="evidence" value="ECO:0007669"/>
    <property type="project" value="InterPro"/>
</dbReference>
<dbReference type="eggNOG" id="COG0583">
    <property type="taxonomic scope" value="Bacteria"/>
</dbReference>
<evidence type="ECO:0000313" key="7">
    <source>
        <dbReference type="Proteomes" id="UP000018733"/>
    </source>
</evidence>
<accession>V8QRL3</accession>
<dbReference type="Proteomes" id="UP000018733">
    <property type="component" value="Unassembled WGS sequence"/>
</dbReference>
<dbReference type="Pfam" id="PF00126">
    <property type="entry name" value="HTH_1"/>
    <property type="match status" value="1"/>
</dbReference>
<dbReference type="HOGENOM" id="CLU_039613_1_1_4"/>
<dbReference type="AlphaFoldDB" id="V8QRL3"/>
<keyword evidence="7" id="KW-1185">Reference proteome</keyword>
<dbReference type="STRING" id="1424334.W822_06990"/>
<comment type="caution">
    <text evidence="6">The sequence shown here is derived from an EMBL/GenBank/DDBJ whole genome shotgun (WGS) entry which is preliminary data.</text>
</comment>
<dbReference type="SUPFAM" id="SSF46785">
    <property type="entry name" value="Winged helix' DNA-binding domain"/>
    <property type="match status" value="1"/>
</dbReference>